<feature type="region of interest" description="Disordered" evidence="1">
    <location>
        <begin position="1"/>
        <end position="24"/>
    </location>
</feature>
<dbReference type="EMBL" id="DWYS01000104">
    <property type="protein sequence ID" value="HJB07962.1"/>
    <property type="molecule type" value="Genomic_DNA"/>
</dbReference>
<evidence type="ECO:0000313" key="2">
    <source>
        <dbReference type="EMBL" id="HJB07962.1"/>
    </source>
</evidence>
<reference evidence="2" key="1">
    <citation type="journal article" date="2021" name="PeerJ">
        <title>Extensive microbial diversity within the chicken gut microbiome revealed by metagenomics and culture.</title>
        <authorList>
            <person name="Gilroy R."/>
            <person name="Ravi A."/>
            <person name="Getino M."/>
            <person name="Pursley I."/>
            <person name="Horton D.L."/>
            <person name="Alikhan N.F."/>
            <person name="Baker D."/>
            <person name="Gharbi K."/>
            <person name="Hall N."/>
            <person name="Watson M."/>
            <person name="Adriaenssens E.M."/>
            <person name="Foster-Nyarko E."/>
            <person name="Jarju S."/>
            <person name="Secka A."/>
            <person name="Antonio M."/>
            <person name="Oren A."/>
            <person name="Chaudhuri R.R."/>
            <person name="La Ragione R."/>
            <person name="Hildebrand F."/>
            <person name="Pallen M.J."/>
        </authorList>
    </citation>
    <scope>NUCLEOTIDE SEQUENCE</scope>
    <source>
        <strain evidence="2">CHK188-4685</strain>
    </source>
</reference>
<proteinExistence type="predicted"/>
<evidence type="ECO:0000256" key="1">
    <source>
        <dbReference type="SAM" id="MobiDB-lite"/>
    </source>
</evidence>
<gene>
    <name evidence="2" type="ORF">H9716_08885</name>
</gene>
<comment type="caution">
    <text evidence="2">The sequence shown here is derived from an EMBL/GenBank/DDBJ whole genome shotgun (WGS) entry which is preliminary data.</text>
</comment>
<organism evidence="2 3">
    <name type="scientific">Candidatus Enterocloster faecavium</name>
    <dbReference type="NCBI Taxonomy" id="2838560"/>
    <lineage>
        <taxon>Bacteria</taxon>
        <taxon>Bacillati</taxon>
        <taxon>Bacillota</taxon>
        <taxon>Clostridia</taxon>
        <taxon>Lachnospirales</taxon>
        <taxon>Lachnospiraceae</taxon>
        <taxon>Enterocloster</taxon>
    </lineage>
</organism>
<name>A0A9D2L8G2_9FIRM</name>
<dbReference type="AlphaFoldDB" id="A0A9D2L8G2"/>
<reference evidence="2" key="2">
    <citation type="submission" date="2021-04" db="EMBL/GenBank/DDBJ databases">
        <authorList>
            <person name="Gilroy R."/>
        </authorList>
    </citation>
    <scope>NUCLEOTIDE SEQUENCE</scope>
    <source>
        <strain evidence="2">CHK188-4685</strain>
    </source>
</reference>
<evidence type="ECO:0000313" key="3">
    <source>
        <dbReference type="Proteomes" id="UP000886804"/>
    </source>
</evidence>
<protein>
    <submittedName>
        <fullName evidence="2">Uncharacterized protein</fullName>
    </submittedName>
</protein>
<feature type="compositionally biased region" description="Basic and acidic residues" evidence="1">
    <location>
        <begin position="1"/>
        <end position="15"/>
    </location>
</feature>
<dbReference type="Proteomes" id="UP000886804">
    <property type="component" value="Unassembled WGS sequence"/>
</dbReference>
<accession>A0A9D2L8G2</accession>
<sequence length="53" mass="5744">MRERVALPERPREPGKVGTGASMAECEDHSGAAWLRGRTKGNAGGSLRRFPHV</sequence>